<name>X1D485_9ZZZZ</name>
<feature type="transmembrane region" description="Helical" evidence="4">
    <location>
        <begin position="20"/>
        <end position="42"/>
    </location>
</feature>
<evidence type="ECO:0000256" key="1">
    <source>
        <dbReference type="ARBA" id="ARBA00022723"/>
    </source>
</evidence>
<evidence type="ECO:0000256" key="3">
    <source>
        <dbReference type="ARBA" id="ARBA00023004"/>
    </source>
</evidence>
<accession>X1D485</accession>
<evidence type="ECO:0000256" key="2">
    <source>
        <dbReference type="ARBA" id="ARBA00023002"/>
    </source>
</evidence>
<comment type="caution">
    <text evidence="5">The sequence shown here is derived from an EMBL/GenBank/DDBJ whole genome shotgun (WGS) entry which is preliminary data.</text>
</comment>
<keyword evidence="4" id="KW-0812">Transmembrane</keyword>
<protein>
    <recommendedName>
        <fullName evidence="6">Cytochrome oxidase assembly protein</fullName>
    </recommendedName>
</protein>
<keyword evidence="2" id="KW-0560">Oxidoreductase</keyword>
<dbReference type="GO" id="GO:0046872">
    <property type="term" value="F:metal ion binding"/>
    <property type="evidence" value="ECO:0007669"/>
    <property type="project" value="UniProtKB-KW"/>
</dbReference>
<evidence type="ECO:0000256" key="4">
    <source>
        <dbReference type="SAM" id="Phobius"/>
    </source>
</evidence>
<sequence length="113" mass="12206">MPDKKSPPYSAVKSPNAAHWIACCLVAVTGVLLTFGALVTTYEAAMAVPDWPGTYGHNMFLFPFAEWFFGPWDLFLEHGHRLLGASVGVLSLILAGAVWKTNQSAMVRGLVVA</sequence>
<dbReference type="InterPro" id="IPR050450">
    <property type="entry name" value="COX15/CtaA_HemeA_synthase"/>
</dbReference>
<organism evidence="5">
    <name type="scientific">marine sediment metagenome</name>
    <dbReference type="NCBI Taxonomy" id="412755"/>
    <lineage>
        <taxon>unclassified sequences</taxon>
        <taxon>metagenomes</taxon>
        <taxon>ecological metagenomes</taxon>
    </lineage>
</organism>
<dbReference type="GO" id="GO:0016491">
    <property type="term" value="F:oxidoreductase activity"/>
    <property type="evidence" value="ECO:0007669"/>
    <property type="project" value="UniProtKB-KW"/>
</dbReference>
<gene>
    <name evidence="5" type="ORF">S01H4_41535</name>
</gene>
<keyword evidence="3" id="KW-0408">Iron</keyword>
<dbReference type="PANTHER" id="PTHR35457">
    <property type="entry name" value="HEME A SYNTHASE"/>
    <property type="match status" value="1"/>
</dbReference>
<feature type="non-terminal residue" evidence="5">
    <location>
        <position position="113"/>
    </location>
</feature>
<keyword evidence="4" id="KW-0472">Membrane</keyword>
<evidence type="ECO:0008006" key="6">
    <source>
        <dbReference type="Google" id="ProtNLM"/>
    </source>
</evidence>
<feature type="transmembrane region" description="Helical" evidence="4">
    <location>
        <begin position="82"/>
        <end position="99"/>
    </location>
</feature>
<evidence type="ECO:0000313" key="5">
    <source>
        <dbReference type="EMBL" id="GAG99932.1"/>
    </source>
</evidence>
<dbReference type="PANTHER" id="PTHR35457:SF1">
    <property type="entry name" value="HEME A SYNTHASE"/>
    <property type="match status" value="1"/>
</dbReference>
<proteinExistence type="predicted"/>
<keyword evidence="1" id="KW-0479">Metal-binding</keyword>
<keyword evidence="4" id="KW-1133">Transmembrane helix</keyword>
<dbReference type="AlphaFoldDB" id="X1D485"/>
<dbReference type="EMBL" id="BART01022722">
    <property type="protein sequence ID" value="GAG99932.1"/>
    <property type="molecule type" value="Genomic_DNA"/>
</dbReference>
<reference evidence="5" key="1">
    <citation type="journal article" date="2014" name="Front. Microbiol.">
        <title>High frequency of phylogenetically diverse reductive dehalogenase-homologous genes in deep subseafloor sedimentary metagenomes.</title>
        <authorList>
            <person name="Kawai M."/>
            <person name="Futagami T."/>
            <person name="Toyoda A."/>
            <person name="Takaki Y."/>
            <person name="Nishi S."/>
            <person name="Hori S."/>
            <person name="Arai W."/>
            <person name="Tsubouchi T."/>
            <person name="Morono Y."/>
            <person name="Uchiyama I."/>
            <person name="Ito T."/>
            <person name="Fujiyama A."/>
            <person name="Inagaki F."/>
            <person name="Takami H."/>
        </authorList>
    </citation>
    <scope>NUCLEOTIDE SEQUENCE</scope>
    <source>
        <strain evidence="5">Expedition CK06-06</strain>
    </source>
</reference>